<protein>
    <submittedName>
        <fullName evidence="2">Uncharacterized protein</fullName>
    </submittedName>
</protein>
<gene>
    <name evidence="2" type="ORF">GCM10025759_23660</name>
</gene>
<comment type="caution">
    <text evidence="2">The sequence shown here is derived from an EMBL/GenBank/DDBJ whole genome shotgun (WGS) entry which is preliminary data.</text>
</comment>
<dbReference type="EMBL" id="BAABKY010000002">
    <property type="protein sequence ID" value="GAA5077572.1"/>
    <property type="molecule type" value="Genomic_DNA"/>
</dbReference>
<proteinExistence type="predicted"/>
<keyword evidence="1" id="KW-0472">Membrane</keyword>
<keyword evidence="3" id="KW-1185">Reference proteome</keyword>
<organism evidence="2 3">
    <name type="scientific">Lysobacter panacisoli</name>
    <dbReference type="NCBI Taxonomy" id="1255263"/>
    <lineage>
        <taxon>Bacteria</taxon>
        <taxon>Pseudomonadati</taxon>
        <taxon>Pseudomonadota</taxon>
        <taxon>Gammaproteobacteria</taxon>
        <taxon>Lysobacterales</taxon>
        <taxon>Lysobacteraceae</taxon>
        <taxon>Lysobacter</taxon>
    </lineage>
</organism>
<sequence>MRVEIMIYAAVALSASLSLGVLVAFFWSEGRWRERDRAQAEWLRSLRPHSVEKPSTAIQPEHSPIPIQRRPFHEALWEDCPELAPSPRARPVVQELELAAHRRNEERENDEMKLKHLAAAASLGLAACAHPLTAAKPLRRDSSEMVPYSEEYFAAVRAEMNLQPVKWPLKFKRHNFGAWCYDTQYCSVWYGGLESGSEKPSPPSSKYGPGYLDHWMGGYGVDNFPPPAEVRWRSKDGTEHKAKIDIGEIFKDRLIRHNVPREEIVEQPDGKLVLDPHILLEVNDRTIRVYMRQGIPLKRQVEVAGHMRRDWRDDLILVKTYTY</sequence>
<accession>A0ABP9LFP9</accession>
<reference evidence="3" key="1">
    <citation type="journal article" date="2019" name="Int. J. Syst. Evol. Microbiol.">
        <title>The Global Catalogue of Microorganisms (GCM) 10K type strain sequencing project: providing services to taxonomists for standard genome sequencing and annotation.</title>
        <authorList>
            <consortium name="The Broad Institute Genomics Platform"/>
            <consortium name="The Broad Institute Genome Sequencing Center for Infectious Disease"/>
            <person name="Wu L."/>
            <person name="Ma J."/>
        </authorList>
    </citation>
    <scope>NUCLEOTIDE SEQUENCE [LARGE SCALE GENOMIC DNA]</scope>
    <source>
        <strain evidence="3">JCM 19212</strain>
    </source>
</reference>
<feature type="transmembrane region" description="Helical" evidence="1">
    <location>
        <begin position="6"/>
        <end position="27"/>
    </location>
</feature>
<evidence type="ECO:0000313" key="3">
    <source>
        <dbReference type="Proteomes" id="UP001501083"/>
    </source>
</evidence>
<dbReference type="Proteomes" id="UP001501083">
    <property type="component" value="Unassembled WGS sequence"/>
</dbReference>
<keyword evidence="1" id="KW-1133">Transmembrane helix</keyword>
<evidence type="ECO:0000313" key="2">
    <source>
        <dbReference type="EMBL" id="GAA5077572.1"/>
    </source>
</evidence>
<name>A0ABP9LFP9_9GAMM</name>
<evidence type="ECO:0000256" key="1">
    <source>
        <dbReference type="SAM" id="Phobius"/>
    </source>
</evidence>
<keyword evidence="1" id="KW-0812">Transmembrane</keyword>